<protein>
    <submittedName>
        <fullName evidence="7">TspO/MBR family protein</fullName>
    </submittedName>
</protein>
<proteinExistence type="inferred from homology"/>
<keyword evidence="3 6" id="KW-0812">Transmembrane</keyword>
<evidence type="ECO:0000313" key="7">
    <source>
        <dbReference type="EMBL" id="MEJ6010868.1"/>
    </source>
</evidence>
<keyword evidence="5 6" id="KW-0472">Membrane</keyword>
<evidence type="ECO:0000256" key="1">
    <source>
        <dbReference type="ARBA" id="ARBA00004141"/>
    </source>
</evidence>
<comment type="caution">
    <text evidence="7">The sequence shown here is derived from an EMBL/GenBank/DDBJ whole genome shotgun (WGS) entry which is preliminary data.</text>
</comment>
<dbReference type="CDD" id="cd15904">
    <property type="entry name" value="TSPO_MBR"/>
    <property type="match status" value="1"/>
</dbReference>
<dbReference type="PIRSF" id="PIRSF005859">
    <property type="entry name" value="PBR"/>
    <property type="match status" value="1"/>
</dbReference>
<organism evidence="7 8">
    <name type="scientific">Novosphingobium aquae</name>
    <dbReference type="NCBI Taxonomy" id="3133435"/>
    <lineage>
        <taxon>Bacteria</taxon>
        <taxon>Pseudomonadati</taxon>
        <taxon>Pseudomonadota</taxon>
        <taxon>Alphaproteobacteria</taxon>
        <taxon>Sphingomonadales</taxon>
        <taxon>Sphingomonadaceae</taxon>
        <taxon>Novosphingobium</taxon>
    </lineage>
</organism>
<feature type="transmembrane region" description="Helical" evidence="6">
    <location>
        <begin position="88"/>
        <end position="111"/>
    </location>
</feature>
<feature type="transmembrane region" description="Helical" evidence="6">
    <location>
        <begin position="117"/>
        <end position="136"/>
    </location>
</feature>
<comment type="subcellular location">
    <subcellularLocation>
        <location evidence="1">Membrane</location>
        <topology evidence="1">Multi-pass membrane protein</topology>
    </subcellularLocation>
</comment>
<comment type="similarity">
    <text evidence="2">Belongs to the TspO/BZRP family.</text>
</comment>
<evidence type="ECO:0000256" key="6">
    <source>
        <dbReference type="SAM" id="Phobius"/>
    </source>
</evidence>
<dbReference type="Gene3D" id="1.20.1260.100">
    <property type="entry name" value="TspO/MBR protein"/>
    <property type="match status" value="1"/>
</dbReference>
<evidence type="ECO:0000256" key="3">
    <source>
        <dbReference type="ARBA" id="ARBA00022692"/>
    </source>
</evidence>
<dbReference type="PANTHER" id="PTHR10057">
    <property type="entry name" value="PERIPHERAL-TYPE BENZODIAZEPINE RECEPTOR"/>
    <property type="match status" value="1"/>
</dbReference>
<dbReference type="Proteomes" id="UP001379235">
    <property type="component" value="Unassembled WGS sequence"/>
</dbReference>
<feature type="transmembrane region" description="Helical" evidence="6">
    <location>
        <begin position="60"/>
        <end position="81"/>
    </location>
</feature>
<sequence length="184" mass="20036">MNMIASPGQLKASLLRWALVLVPLVMLLGFVSGKLAQSGPDNAWFADLVKPDIYPPPATFGIVWSLLYLMMGIAAAMVAAARGAEGRGIALAMFGVQLVLNLAWTPLFFGAHQMTSALYLLIALDIAVAITVFLFWKVRSRAALLLLPYLAWVCFATLLNYQFLKLNPDADGRPTSNAVQRIEL</sequence>
<dbReference type="Pfam" id="PF03073">
    <property type="entry name" value="TspO_MBR"/>
    <property type="match status" value="1"/>
</dbReference>
<dbReference type="InterPro" id="IPR038330">
    <property type="entry name" value="TspO/MBR-related_sf"/>
</dbReference>
<dbReference type="RefSeq" id="WP_339967700.1">
    <property type="nucleotide sequence ID" value="NZ_JBBHJY010000006.1"/>
</dbReference>
<keyword evidence="8" id="KW-1185">Reference proteome</keyword>
<dbReference type="InterPro" id="IPR004307">
    <property type="entry name" value="TspO_MBR"/>
</dbReference>
<evidence type="ECO:0000256" key="5">
    <source>
        <dbReference type="ARBA" id="ARBA00023136"/>
    </source>
</evidence>
<evidence type="ECO:0000256" key="4">
    <source>
        <dbReference type="ARBA" id="ARBA00022989"/>
    </source>
</evidence>
<dbReference type="PANTHER" id="PTHR10057:SF0">
    <property type="entry name" value="TRANSLOCATOR PROTEIN"/>
    <property type="match status" value="1"/>
</dbReference>
<keyword evidence="4 6" id="KW-1133">Transmembrane helix</keyword>
<dbReference type="EMBL" id="JBBHJY010000006">
    <property type="protein sequence ID" value="MEJ6010868.1"/>
    <property type="molecule type" value="Genomic_DNA"/>
</dbReference>
<evidence type="ECO:0000256" key="2">
    <source>
        <dbReference type="ARBA" id="ARBA00007524"/>
    </source>
</evidence>
<accession>A0ABU8SC80</accession>
<reference evidence="7 8" key="1">
    <citation type="submission" date="2024-03" db="EMBL/GenBank/DDBJ databases">
        <authorList>
            <person name="Jo J.-H."/>
        </authorList>
    </citation>
    <scope>NUCLEOTIDE SEQUENCE [LARGE SCALE GENOMIC DNA]</scope>
    <source>
        <strain evidence="7 8">AS3R-12</strain>
    </source>
</reference>
<evidence type="ECO:0000313" key="8">
    <source>
        <dbReference type="Proteomes" id="UP001379235"/>
    </source>
</evidence>
<name>A0ABU8SC80_9SPHN</name>
<feature type="transmembrane region" description="Helical" evidence="6">
    <location>
        <begin position="143"/>
        <end position="164"/>
    </location>
</feature>
<gene>
    <name evidence="7" type="ORF">WG900_13180</name>
</gene>